<dbReference type="InterPro" id="IPR013424">
    <property type="entry name" value="Ice-binding_C"/>
</dbReference>
<dbReference type="NCBIfam" id="NF038126">
    <property type="entry name" value="PEP_CTERM_FxDxF"/>
    <property type="match status" value="1"/>
</dbReference>
<comment type="caution">
    <text evidence="2">The sequence shown here is derived from an EMBL/GenBank/DDBJ whole genome shotgun (WGS) entry which is preliminary data.</text>
</comment>
<name>A0ABX0FNI1_9BURK</name>
<sequence length="135" mass="13819">MVSFSVNTTMSASTTIGYTPGALEGEAASVLMSLYAGGLSPDGGSMVDDLQQHSVSVYYVDGDPLGGASDSWSGIMTASFSNLSNHSTQGEFFADASIGGRSVISAVPEPGTYGMLLGGLGLMGALARRRRNRGQ</sequence>
<dbReference type="NCBIfam" id="TIGR02595">
    <property type="entry name" value="PEP_CTERM"/>
    <property type="match status" value="1"/>
</dbReference>
<dbReference type="Proteomes" id="UP000666369">
    <property type="component" value="Unassembled WGS sequence"/>
</dbReference>
<dbReference type="Pfam" id="PF07589">
    <property type="entry name" value="PEP-CTERM"/>
    <property type="match status" value="1"/>
</dbReference>
<reference evidence="3" key="1">
    <citation type="submission" date="2023-07" db="EMBL/GenBank/DDBJ databases">
        <title>Duganella aceri sp. nov., isolated from tree sap.</title>
        <authorList>
            <person name="Kim I.S."/>
        </authorList>
    </citation>
    <scope>NUCLEOTIDE SEQUENCE [LARGE SCALE GENOMIC DNA]</scope>
    <source>
        <strain evidence="3">SAP-35</strain>
    </source>
</reference>
<proteinExistence type="predicted"/>
<keyword evidence="3" id="KW-1185">Reference proteome</keyword>
<evidence type="ECO:0000313" key="3">
    <source>
        <dbReference type="Proteomes" id="UP000666369"/>
    </source>
</evidence>
<accession>A0ABX0FNI1</accession>
<gene>
    <name evidence="2" type="ORF">GW587_17640</name>
</gene>
<protein>
    <submittedName>
        <fullName evidence="2">PEP-CTERM sorting domain-containing protein</fullName>
    </submittedName>
</protein>
<dbReference type="EMBL" id="JAADJT010000008">
    <property type="protein sequence ID" value="NGZ86071.1"/>
    <property type="molecule type" value="Genomic_DNA"/>
</dbReference>
<feature type="domain" description="Ice-binding protein C-terminal" evidence="1">
    <location>
        <begin position="106"/>
        <end position="131"/>
    </location>
</feature>
<evidence type="ECO:0000313" key="2">
    <source>
        <dbReference type="EMBL" id="NGZ86071.1"/>
    </source>
</evidence>
<organism evidence="2 3">
    <name type="scientific">Duganella aceris</name>
    <dbReference type="NCBI Taxonomy" id="2703883"/>
    <lineage>
        <taxon>Bacteria</taxon>
        <taxon>Pseudomonadati</taxon>
        <taxon>Pseudomonadota</taxon>
        <taxon>Betaproteobacteria</taxon>
        <taxon>Burkholderiales</taxon>
        <taxon>Oxalobacteraceae</taxon>
        <taxon>Telluria group</taxon>
        <taxon>Duganella</taxon>
    </lineage>
</organism>
<evidence type="ECO:0000259" key="1">
    <source>
        <dbReference type="Pfam" id="PF07589"/>
    </source>
</evidence>